<feature type="active site" description="Charge relay system" evidence="5">
    <location>
        <position position="207"/>
    </location>
</feature>
<name>A0A512B0B1_9BACT</name>
<proteinExistence type="inferred from homology"/>
<organism evidence="9 10">
    <name type="scientific">Adhaeribacter aerolatus</name>
    <dbReference type="NCBI Taxonomy" id="670289"/>
    <lineage>
        <taxon>Bacteria</taxon>
        <taxon>Pseudomonadati</taxon>
        <taxon>Bacteroidota</taxon>
        <taxon>Cytophagia</taxon>
        <taxon>Cytophagales</taxon>
        <taxon>Hymenobacteraceae</taxon>
        <taxon>Adhaeribacter</taxon>
    </lineage>
</organism>
<dbReference type="PROSITE" id="PS51892">
    <property type="entry name" value="SUBTILASE"/>
    <property type="match status" value="1"/>
</dbReference>
<dbReference type="RefSeq" id="WP_146899293.1">
    <property type="nucleotide sequence ID" value="NZ_BJYS01000023.1"/>
</dbReference>
<gene>
    <name evidence="9" type="ORF">AAE02nite_30620</name>
</gene>
<dbReference type="AlphaFoldDB" id="A0A512B0B1"/>
<feature type="active site" description="Charge relay system" evidence="5">
    <location>
        <position position="174"/>
    </location>
</feature>
<evidence type="ECO:0000256" key="7">
    <source>
        <dbReference type="SAM" id="SignalP"/>
    </source>
</evidence>
<dbReference type="InterPro" id="IPR037045">
    <property type="entry name" value="S8pro/Inhibitor_I9_sf"/>
</dbReference>
<dbReference type="InterPro" id="IPR022398">
    <property type="entry name" value="Peptidase_S8_His-AS"/>
</dbReference>
<dbReference type="InterPro" id="IPR050131">
    <property type="entry name" value="Peptidase_S8_subtilisin-like"/>
</dbReference>
<feature type="signal peptide" evidence="7">
    <location>
        <begin position="1"/>
        <end position="25"/>
    </location>
</feature>
<dbReference type="GO" id="GO:0006508">
    <property type="term" value="P:proteolysis"/>
    <property type="evidence" value="ECO:0007669"/>
    <property type="project" value="UniProtKB-KW"/>
</dbReference>
<evidence type="ECO:0000259" key="8">
    <source>
        <dbReference type="Pfam" id="PF00082"/>
    </source>
</evidence>
<keyword evidence="4 5" id="KW-0720">Serine protease</keyword>
<dbReference type="InterPro" id="IPR036852">
    <property type="entry name" value="Peptidase_S8/S53_dom_sf"/>
</dbReference>
<dbReference type="PROSITE" id="PS00138">
    <property type="entry name" value="SUBTILASE_SER"/>
    <property type="match status" value="1"/>
</dbReference>
<dbReference type="InterPro" id="IPR023828">
    <property type="entry name" value="Peptidase_S8_Ser-AS"/>
</dbReference>
<dbReference type="GO" id="GO:0005615">
    <property type="term" value="C:extracellular space"/>
    <property type="evidence" value="ECO:0007669"/>
    <property type="project" value="TreeGrafter"/>
</dbReference>
<evidence type="ECO:0000256" key="1">
    <source>
        <dbReference type="ARBA" id="ARBA00011073"/>
    </source>
</evidence>
<evidence type="ECO:0000313" key="10">
    <source>
        <dbReference type="Proteomes" id="UP000321532"/>
    </source>
</evidence>
<evidence type="ECO:0000256" key="6">
    <source>
        <dbReference type="RuleBase" id="RU003355"/>
    </source>
</evidence>
<keyword evidence="3 5" id="KW-0378">Hydrolase</keyword>
<dbReference type="InterPro" id="IPR023827">
    <property type="entry name" value="Peptidase_S8_Asp-AS"/>
</dbReference>
<dbReference type="InterPro" id="IPR015500">
    <property type="entry name" value="Peptidase_S8_subtilisin-rel"/>
</dbReference>
<evidence type="ECO:0000256" key="4">
    <source>
        <dbReference type="ARBA" id="ARBA00022825"/>
    </source>
</evidence>
<evidence type="ECO:0000256" key="5">
    <source>
        <dbReference type="PROSITE-ProRule" id="PRU01240"/>
    </source>
</evidence>
<sequence length="401" mass="41391">MKHLFYKKTLSFLALSSALSLYSCQQDDVLEQPVPAQSAVSDAKQTPGSKYIDGQYIVIFKGTGKSAVALVSQLVLEKKINAADIKDQIEGEIKGFSAVLTAKQVNLLRALPFVQTIEQEQLISVDKPVNSFGLTAAGTETTTNDSTITSEIIPDGVQLVGYGDGTGKTAWVIDSGIDVNNPELNVDVARSKSFLTTTTSIQDGSGHGTMVAGIIAAKSNGSEIRGVAANATVVALRVMDDAGNGVVTNVIKAVNHVITNGKAGDVVNISLASGISTTLDNAVKSAAGKGIFFSIAAGNSAVDCSNNSPQRVNATNVYTVSAMDLNSYFWNSSNFGLPVDYAAPGVGILTLKVGGGTTTGSGTSFAAPHVAGLLLLKGNAITNIGTVIGDKDAKPDPIAHL</sequence>
<keyword evidence="7" id="KW-0732">Signal</keyword>
<dbReference type="PROSITE" id="PS00136">
    <property type="entry name" value="SUBTILASE_ASP"/>
    <property type="match status" value="1"/>
</dbReference>
<dbReference type="SUPFAM" id="SSF52743">
    <property type="entry name" value="Subtilisin-like"/>
    <property type="match status" value="1"/>
</dbReference>
<feature type="active site" description="Charge relay system" evidence="5">
    <location>
        <position position="364"/>
    </location>
</feature>
<dbReference type="GO" id="GO:0004252">
    <property type="term" value="F:serine-type endopeptidase activity"/>
    <property type="evidence" value="ECO:0007669"/>
    <property type="project" value="UniProtKB-UniRule"/>
</dbReference>
<dbReference type="Gene3D" id="3.40.50.200">
    <property type="entry name" value="Peptidase S8/S53 domain"/>
    <property type="match status" value="1"/>
</dbReference>
<dbReference type="InterPro" id="IPR000209">
    <property type="entry name" value="Peptidase_S8/S53_dom"/>
</dbReference>
<protein>
    <recommendedName>
        <fullName evidence="8">Peptidase S8/S53 domain-containing protein</fullName>
    </recommendedName>
</protein>
<keyword evidence="10" id="KW-1185">Reference proteome</keyword>
<dbReference type="EMBL" id="BJYS01000023">
    <property type="protein sequence ID" value="GEO05398.1"/>
    <property type="molecule type" value="Genomic_DNA"/>
</dbReference>
<dbReference type="PROSITE" id="PS00137">
    <property type="entry name" value="SUBTILASE_HIS"/>
    <property type="match status" value="1"/>
</dbReference>
<dbReference type="Proteomes" id="UP000321532">
    <property type="component" value="Unassembled WGS sequence"/>
</dbReference>
<evidence type="ECO:0000256" key="2">
    <source>
        <dbReference type="ARBA" id="ARBA00022670"/>
    </source>
</evidence>
<evidence type="ECO:0000256" key="3">
    <source>
        <dbReference type="ARBA" id="ARBA00022801"/>
    </source>
</evidence>
<evidence type="ECO:0000313" key="9">
    <source>
        <dbReference type="EMBL" id="GEO05398.1"/>
    </source>
</evidence>
<dbReference type="PROSITE" id="PS51257">
    <property type="entry name" value="PROKAR_LIPOPROTEIN"/>
    <property type="match status" value="1"/>
</dbReference>
<comment type="similarity">
    <text evidence="1 5 6">Belongs to the peptidase S8 family.</text>
</comment>
<keyword evidence="2 5" id="KW-0645">Protease</keyword>
<dbReference type="Pfam" id="PF00082">
    <property type="entry name" value="Peptidase_S8"/>
    <property type="match status" value="1"/>
</dbReference>
<feature type="chain" id="PRO_5022139642" description="Peptidase S8/S53 domain-containing protein" evidence="7">
    <location>
        <begin position="26"/>
        <end position="401"/>
    </location>
</feature>
<comment type="caution">
    <text evidence="9">The sequence shown here is derived from an EMBL/GenBank/DDBJ whole genome shotgun (WGS) entry which is preliminary data.</text>
</comment>
<accession>A0A512B0B1</accession>
<dbReference type="Gene3D" id="3.30.70.80">
    <property type="entry name" value="Peptidase S8 propeptide/proteinase inhibitor I9"/>
    <property type="match status" value="1"/>
</dbReference>
<feature type="domain" description="Peptidase S8/S53" evidence="8">
    <location>
        <begin position="172"/>
        <end position="376"/>
    </location>
</feature>
<dbReference type="OrthoDB" id="9798386at2"/>
<dbReference type="PRINTS" id="PR00723">
    <property type="entry name" value="SUBTILISIN"/>
</dbReference>
<dbReference type="PANTHER" id="PTHR43806">
    <property type="entry name" value="PEPTIDASE S8"/>
    <property type="match status" value="1"/>
</dbReference>
<dbReference type="PANTHER" id="PTHR43806:SF11">
    <property type="entry name" value="CEREVISIN-RELATED"/>
    <property type="match status" value="1"/>
</dbReference>
<reference evidence="9 10" key="1">
    <citation type="submission" date="2019-07" db="EMBL/GenBank/DDBJ databases">
        <title>Whole genome shotgun sequence of Adhaeribacter aerolatus NBRC 106133.</title>
        <authorList>
            <person name="Hosoyama A."/>
            <person name="Uohara A."/>
            <person name="Ohji S."/>
            <person name="Ichikawa N."/>
        </authorList>
    </citation>
    <scope>NUCLEOTIDE SEQUENCE [LARGE SCALE GENOMIC DNA]</scope>
    <source>
        <strain evidence="9 10">NBRC 106133</strain>
    </source>
</reference>
<dbReference type="SUPFAM" id="SSF54897">
    <property type="entry name" value="Protease propeptides/inhibitors"/>
    <property type="match status" value="1"/>
</dbReference>